<sequence length="118" mass="14364">MYYLFFVIFSIITKECISYLQSVWGNDECEDCTFEDIYCCLMIAVNDGLLDIPLYIKESKEYYKTKREVNFNKYMLDVLLKMYEENKMKYTYKVDNVTYISDEFYVLEKELEKLIKEN</sequence>
<protein>
    <submittedName>
        <fullName evidence="1">Uncharacterized protein</fullName>
    </submittedName>
</protein>
<evidence type="ECO:0000313" key="1">
    <source>
        <dbReference type="EMBL" id="DAE18182.1"/>
    </source>
</evidence>
<reference evidence="1" key="1">
    <citation type="journal article" date="2021" name="Proc. Natl. Acad. Sci. U.S.A.">
        <title>A Catalog of Tens of Thousands of Viruses from Human Metagenomes Reveals Hidden Associations with Chronic Diseases.</title>
        <authorList>
            <person name="Tisza M.J."/>
            <person name="Buck C.B."/>
        </authorList>
    </citation>
    <scope>NUCLEOTIDE SEQUENCE</scope>
    <source>
        <strain evidence="1">CtdNl2</strain>
    </source>
</reference>
<dbReference type="EMBL" id="BK015652">
    <property type="protein sequence ID" value="DAE18182.1"/>
    <property type="molecule type" value="Genomic_DNA"/>
</dbReference>
<accession>A0A8S5QFX8</accession>
<proteinExistence type="predicted"/>
<name>A0A8S5QFX8_9CAUD</name>
<organism evidence="1">
    <name type="scientific">Myoviridae sp. ctdNl2</name>
    <dbReference type="NCBI Taxonomy" id="2825140"/>
    <lineage>
        <taxon>Viruses</taxon>
        <taxon>Duplodnaviria</taxon>
        <taxon>Heunggongvirae</taxon>
        <taxon>Uroviricota</taxon>
        <taxon>Caudoviricetes</taxon>
    </lineage>
</organism>